<evidence type="ECO:0000313" key="2">
    <source>
        <dbReference type="EMBL" id="KAK3299492.1"/>
    </source>
</evidence>
<organism evidence="2 3">
    <name type="scientific">Chaetomium fimeti</name>
    <dbReference type="NCBI Taxonomy" id="1854472"/>
    <lineage>
        <taxon>Eukaryota</taxon>
        <taxon>Fungi</taxon>
        <taxon>Dikarya</taxon>
        <taxon>Ascomycota</taxon>
        <taxon>Pezizomycotina</taxon>
        <taxon>Sordariomycetes</taxon>
        <taxon>Sordariomycetidae</taxon>
        <taxon>Sordariales</taxon>
        <taxon>Chaetomiaceae</taxon>
        <taxon>Chaetomium</taxon>
    </lineage>
</organism>
<dbReference type="Proteomes" id="UP001278766">
    <property type="component" value="Unassembled WGS sequence"/>
</dbReference>
<comment type="caution">
    <text evidence="2">The sequence shown here is derived from an EMBL/GenBank/DDBJ whole genome shotgun (WGS) entry which is preliminary data.</text>
</comment>
<evidence type="ECO:0000256" key="1">
    <source>
        <dbReference type="SAM" id="MobiDB-lite"/>
    </source>
</evidence>
<feature type="compositionally biased region" description="Acidic residues" evidence="1">
    <location>
        <begin position="172"/>
        <end position="200"/>
    </location>
</feature>
<proteinExistence type="predicted"/>
<feature type="region of interest" description="Disordered" evidence="1">
    <location>
        <begin position="157"/>
        <end position="217"/>
    </location>
</feature>
<protein>
    <submittedName>
        <fullName evidence="2">Uncharacterized protein</fullName>
    </submittedName>
</protein>
<dbReference type="RefSeq" id="XP_062663006.1">
    <property type="nucleotide sequence ID" value="XM_062805929.1"/>
</dbReference>
<dbReference type="EMBL" id="JAUEPN010000002">
    <property type="protein sequence ID" value="KAK3299492.1"/>
    <property type="molecule type" value="Genomic_DNA"/>
</dbReference>
<name>A0AAE0LVX3_9PEZI</name>
<dbReference type="GeneID" id="87842877"/>
<reference evidence="2" key="2">
    <citation type="submission" date="2023-06" db="EMBL/GenBank/DDBJ databases">
        <authorList>
            <consortium name="Lawrence Berkeley National Laboratory"/>
            <person name="Haridas S."/>
            <person name="Hensen N."/>
            <person name="Bonometti L."/>
            <person name="Westerberg I."/>
            <person name="Brannstrom I.O."/>
            <person name="Guillou S."/>
            <person name="Cros-Aarteil S."/>
            <person name="Calhoun S."/>
            <person name="Kuo A."/>
            <person name="Mondo S."/>
            <person name="Pangilinan J."/>
            <person name="Riley R."/>
            <person name="Labutti K."/>
            <person name="Andreopoulos B."/>
            <person name="Lipzen A."/>
            <person name="Chen C."/>
            <person name="Yanf M."/>
            <person name="Daum C."/>
            <person name="Ng V."/>
            <person name="Clum A."/>
            <person name="Steindorff A."/>
            <person name="Ohm R."/>
            <person name="Martin F."/>
            <person name="Silar P."/>
            <person name="Natvig D."/>
            <person name="Lalanne C."/>
            <person name="Gautier V."/>
            <person name="Ament-Velasquez S.L."/>
            <person name="Kruys A."/>
            <person name="Hutchinson M.I."/>
            <person name="Powell A.J."/>
            <person name="Barry K."/>
            <person name="Miller A.N."/>
            <person name="Grigoriev I.V."/>
            <person name="Debuchy R."/>
            <person name="Gladieux P."/>
            <person name="Thoren M.H."/>
            <person name="Johannesson H."/>
        </authorList>
    </citation>
    <scope>NUCLEOTIDE SEQUENCE</scope>
    <source>
        <strain evidence="2">CBS 168.71</strain>
    </source>
</reference>
<accession>A0AAE0LVX3</accession>
<gene>
    <name evidence="2" type="ORF">B0H64DRAFT_430493</name>
</gene>
<reference evidence="2" key="1">
    <citation type="journal article" date="2023" name="Mol. Phylogenet. Evol.">
        <title>Genome-scale phylogeny and comparative genomics of the fungal order Sordariales.</title>
        <authorList>
            <person name="Hensen N."/>
            <person name="Bonometti L."/>
            <person name="Westerberg I."/>
            <person name="Brannstrom I.O."/>
            <person name="Guillou S."/>
            <person name="Cros-Aarteil S."/>
            <person name="Calhoun S."/>
            <person name="Haridas S."/>
            <person name="Kuo A."/>
            <person name="Mondo S."/>
            <person name="Pangilinan J."/>
            <person name="Riley R."/>
            <person name="LaButti K."/>
            <person name="Andreopoulos B."/>
            <person name="Lipzen A."/>
            <person name="Chen C."/>
            <person name="Yan M."/>
            <person name="Daum C."/>
            <person name="Ng V."/>
            <person name="Clum A."/>
            <person name="Steindorff A."/>
            <person name="Ohm R.A."/>
            <person name="Martin F."/>
            <person name="Silar P."/>
            <person name="Natvig D.O."/>
            <person name="Lalanne C."/>
            <person name="Gautier V."/>
            <person name="Ament-Velasquez S.L."/>
            <person name="Kruys A."/>
            <person name="Hutchinson M.I."/>
            <person name="Powell A.J."/>
            <person name="Barry K."/>
            <person name="Miller A.N."/>
            <person name="Grigoriev I.V."/>
            <person name="Debuchy R."/>
            <person name="Gladieux P."/>
            <person name="Hiltunen Thoren M."/>
            <person name="Johannesson H."/>
        </authorList>
    </citation>
    <scope>NUCLEOTIDE SEQUENCE</scope>
    <source>
        <strain evidence="2">CBS 168.71</strain>
    </source>
</reference>
<sequence length="217" mass="24020">MWNFIGTRGPRLLDTTRLTHGPFEMYHPETLGENEEDAMQLIPHNNIWAKNEQTQNSQYLPSMTSLIDERFLGPVLVTGEASGSLGTKFVPFLDAPKPSYYPRICLSAAQITALANTNPAVPHSPPPTRFKVSQGDAVLLNIMDCQRTSADEWMDLLQKQGGGDGSGTSTDADGEVSEYDDASESESADDMWRSEDEDENPMVTHMLSRRSGTPVRR</sequence>
<dbReference type="AlphaFoldDB" id="A0AAE0LVX3"/>
<evidence type="ECO:0000313" key="3">
    <source>
        <dbReference type="Proteomes" id="UP001278766"/>
    </source>
</evidence>
<keyword evidence="3" id="KW-1185">Reference proteome</keyword>